<dbReference type="RefSeq" id="WP_137451410.1">
    <property type="nucleotide sequence ID" value="NZ_SZZH01000006.1"/>
</dbReference>
<feature type="transmembrane region" description="Helical" evidence="8">
    <location>
        <begin position="91"/>
        <end position="111"/>
    </location>
</feature>
<organism evidence="11 12">
    <name type="scientific">Nakamurella flava</name>
    <dbReference type="NCBI Taxonomy" id="2576308"/>
    <lineage>
        <taxon>Bacteria</taxon>
        <taxon>Bacillati</taxon>
        <taxon>Actinomycetota</taxon>
        <taxon>Actinomycetes</taxon>
        <taxon>Nakamurellales</taxon>
        <taxon>Nakamurellaceae</taxon>
        <taxon>Nakamurella</taxon>
    </lineage>
</organism>
<keyword evidence="2 8" id="KW-0813">Transport</keyword>
<feature type="transmembrane region" description="Helical" evidence="8">
    <location>
        <begin position="123"/>
        <end position="145"/>
    </location>
</feature>
<reference evidence="11 12" key="1">
    <citation type="submission" date="2019-05" db="EMBL/GenBank/DDBJ databases">
        <title>Nakamurella sp. N5BH11, whole genome shotgun sequence.</title>
        <authorList>
            <person name="Tuo L."/>
        </authorList>
    </citation>
    <scope>NUCLEOTIDE SEQUENCE [LARGE SCALE GENOMIC DNA]</scope>
    <source>
        <strain evidence="11 12">N5BH11</strain>
    </source>
</reference>
<comment type="subcellular location">
    <subcellularLocation>
        <location evidence="1">Cell inner membrane</location>
        <topology evidence="1">Multi-pass membrane protein</topology>
    </subcellularLocation>
    <subcellularLocation>
        <location evidence="8">Cell membrane</location>
        <topology evidence="8">Multi-pass membrane protein</topology>
    </subcellularLocation>
</comment>
<dbReference type="PANTHER" id="PTHR43357:SF4">
    <property type="entry name" value="INNER MEMBRANE ABC TRANSPORTER PERMEASE PROTEIN YDCV"/>
    <property type="match status" value="1"/>
</dbReference>
<keyword evidence="6 8" id="KW-1133">Transmembrane helix</keyword>
<dbReference type="Pfam" id="PF00528">
    <property type="entry name" value="BPD_transp_1"/>
    <property type="match status" value="2"/>
</dbReference>
<name>A0A4U6QAM4_9ACTN</name>
<evidence type="ECO:0000313" key="12">
    <source>
        <dbReference type="Proteomes" id="UP000306985"/>
    </source>
</evidence>
<keyword evidence="7 8" id="KW-0472">Membrane</keyword>
<dbReference type="EMBL" id="SZZH01000006">
    <property type="protein sequence ID" value="TKV57024.1"/>
    <property type="molecule type" value="Genomic_DNA"/>
</dbReference>
<accession>A0A4U6QAM4</accession>
<comment type="caution">
    <text evidence="11">The sequence shown here is derived from an EMBL/GenBank/DDBJ whole genome shotgun (WGS) entry which is preliminary data.</text>
</comment>
<evidence type="ECO:0000256" key="3">
    <source>
        <dbReference type="ARBA" id="ARBA00022475"/>
    </source>
</evidence>
<evidence type="ECO:0000313" key="11">
    <source>
        <dbReference type="EMBL" id="TKV57024.1"/>
    </source>
</evidence>
<dbReference type="PROSITE" id="PS50928">
    <property type="entry name" value="ABC_TM1"/>
    <property type="match status" value="2"/>
</dbReference>
<protein>
    <submittedName>
        <fullName evidence="11">Iron ABC transporter permease</fullName>
    </submittedName>
</protein>
<feature type="transmembrane region" description="Helical" evidence="8">
    <location>
        <begin position="165"/>
        <end position="188"/>
    </location>
</feature>
<dbReference type="OrthoDB" id="5100908at2"/>
<evidence type="ECO:0000256" key="2">
    <source>
        <dbReference type="ARBA" id="ARBA00022448"/>
    </source>
</evidence>
<keyword evidence="3" id="KW-1003">Cell membrane</keyword>
<dbReference type="Proteomes" id="UP000306985">
    <property type="component" value="Unassembled WGS sequence"/>
</dbReference>
<dbReference type="CDD" id="cd06261">
    <property type="entry name" value="TM_PBP2"/>
    <property type="match status" value="2"/>
</dbReference>
<feature type="transmembrane region" description="Helical" evidence="8">
    <location>
        <begin position="219"/>
        <end position="240"/>
    </location>
</feature>
<gene>
    <name evidence="11" type="ORF">FDO65_19625</name>
</gene>
<evidence type="ECO:0000256" key="1">
    <source>
        <dbReference type="ARBA" id="ARBA00004429"/>
    </source>
</evidence>
<feature type="transmembrane region" description="Helical" evidence="8">
    <location>
        <begin position="561"/>
        <end position="579"/>
    </location>
</feature>
<feature type="transmembrane region" description="Helical" evidence="8">
    <location>
        <begin position="34"/>
        <end position="55"/>
    </location>
</feature>
<keyword evidence="12" id="KW-1185">Reference proteome</keyword>
<sequence length="584" mass="62426">MTTTLSRPPSTEKPQPKGSSSGVRAVKKVLPSGLQLIILALLVLFPVGFVILAAFTDTSPGPGSLADTSFTISNFQVLFTSSALMAMLNSALVGIGSSIVALVIGSGMAFLAARTNVPGRKLIYFFGIAPLFLPALVGALAWAQLGSPASGYINVVARAVGVPDLINIYSFGGLIFVLGLYYAPYTFLMVHSALSLMNPDLEDAASLHGAPLSKMLRTITFPLVMPAIVGSGILVFALTVENFPVAQVIGVPGQIDTLPTLIYRLMNASPSRQNAAAAIAVVLTAVLMIVVFVQQRTVAKKQYTTVSGKGVRARRVPLRKWRWPAAVAAWAYFLLAVILPIGALLVTALQTSPYLGQLSELFQPGALSFWSMGQTLQDSEFWHVLQNSVIVGLGTAVVGTALCFALSYTRYRTNAWGRKALEYIAMLPLAIPAIVLGLGLLWTWLTLPIPVYGTLIVLVIACIAVFIPQGYRGVSSSIVQLDKDLEDSAIMLGARRPKAISFVTIPLLRVGLSSTFLLLLMLGMRELTAVLFLFTSDTRLLSIAIFDAYDNGSFQQAAELSLLYIVVIGILAVLARRLGAKDVH</sequence>
<feature type="domain" description="ABC transmembrane type-1" evidence="10">
    <location>
        <begin position="87"/>
        <end position="294"/>
    </location>
</feature>
<feature type="transmembrane region" description="Helical" evidence="8">
    <location>
        <begin position="275"/>
        <end position="293"/>
    </location>
</feature>
<dbReference type="PANTHER" id="PTHR43357">
    <property type="entry name" value="INNER MEMBRANE ABC TRANSPORTER PERMEASE PROTEIN YDCV"/>
    <property type="match status" value="1"/>
</dbReference>
<evidence type="ECO:0000256" key="4">
    <source>
        <dbReference type="ARBA" id="ARBA00022519"/>
    </source>
</evidence>
<feature type="transmembrane region" description="Helical" evidence="8">
    <location>
        <begin position="420"/>
        <end position="443"/>
    </location>
</feature>
<dbReference type="GO" id="GO:0055085">
    <property type="term" value="P:transmembrane transport"/>
    <property type="evidence" value="ECO:0007669"/>
    <property type="project" value="InterPro"/>
</dbReference>
<feature type="transmembrane region" description="Helical" evidence="8">
    <location>
        <begin position="323"/>
        <end position="349"/>
    </location>
</feature>
<comment type="similarity">
    <text evidence="8">Belongs to the binding-protein-dependent transport system permease family.</text>
</comment>
<keyword evidence="4" id="KW-0997">Cell inner membrane</keyword>
<dbReference type="GO" id="GO:0005886">
    <property type="term" value="C:plasma membrane"/>
    <property type="evidence" value="ECO:0007669"/>
    <property type="project" value="UniProtKB-SubCell"/>
</dbReference>
<evidence type="ECO:0000256" key="9">
    <source>
        <dbReference type="SAM" id="MobiDB-lite"/>
    </source>
</evidence>
<evidence type="ECO:0000259" key="10">
    <source>
        <dbReference type="PROSITE" id="PS50928"/>
    </source>
</evidence>
<feature type="transmembrane region" description="Helical" evidence="8">
    <location>
        <begin position="389"/>
        <end position="408"/>
    </location>
</feature>
<dbReference type="InterPro" id="IPR000515">
    <property type="entry name" value="MetI-like"/>
</dbReference>
<feature type="transmembrane region" description="Helical" evidence="8">
    <location>
        <begin position="499"/>
        <end position="523"/>
    </location>
</feature>
<keyword evidence="5 8" id="KW-0812">Transmembrane</keyword>
<evidence type="ECO:0000256" key="6">
    <source>
        <dbReference type="ARBA" id="ARBA00022989"/>
    </source>
</evidence>
<evidence type="ECO:0000256" key="8">
    <source>
        <dbReference type="RuleBase" id="RU363032"/>
    </source>
</evidence>
<evidence type="ECO:0000256" key="5">
    <source>
        <dbReference type="ARBA" id="ARBA00022692"/>
    </source>
</evidence>
<evidence type="ECO:0000256" key="7">
    <source>
        <dbReference type="ARBA" id="ARBA00023136"/>
    </source>
</evidence>
<dbReference type="AlphaFoldDB" id="A0A4U6QAM4"/>
<feature type="region of interest" description="Disordered" evidence="9">
    <location>
        <begin position="1"/>
        <end position="22"/>
    </location>
</feature>
<proteinExistence type="inferred from homology"/>
<dbReference type="InterPro" id="IPR035906">
    <property type="entry name" value="MetI-like_sf"/>
</dbReference>
<dbReference type="Gene3D" id="1.10.3720.10">
    <property type="entry name" value="MetI-like"/>
    <property type="match status" value="2"/>
</dbReference>
<feature type="transmembrane region" description="Helical" evidence="8">
    <location>
        <begin position="449"/>
        <end position="467"/>
    </location>
</feature>
<feature type="domain" description="ABC transmembrane type-1" evidence="10">
    <location>
        <begin position="385"/>
        <end position="575"/>
    </location>
</feature>
<dbReference type="SUPFAM" id="SSF161098">
    <property type="entry name" value="MetI-like"/>
    <property type="match status" value="2"/>
</dbReference>